<dbReference type="Proteomes" id="UP001596056">
    <property type="component" value="Unassembled WGS sequence"/>
</dbReference>
<evidence type="ECO:0000313" key="2">
    <source>
        <dbReference type="EMBL" id="MFC5566671.1"/>
    </source>
</evidence>
<evidence type="ECO:0000256" key="1">
    <source>
        <dbReference type="SAM" id="MobiDB-lite"/>
    </source>
</evidence>
<dbReference type="EMBL" id="JBHSNA010000007">
    <property type="protein sequence ID" value="MFC5566671.1"/>
    <property type="molecule type" value="Genomic_DNA"/>
</dbReference>
<proteinExistence type="predicted"/>
<dbReference type="RefSeq" id="WP_209840437.1">
    <property type="nucleotide sequence ID" value="NZ_JAGGJP010000007.1"/>
</dbReference>
<accession>A0ABW0SCL3</accession>
<keyword evidence="3" id="KW-1185">Reference proteome</keyword>
<protein>
    <submittedName>
        <fullName evidence="2">Uncharacterized protein</fullName>
    </submittedName>
</protein>
<gene>
    <name evidence="2" type="ORF">ACFPOC_09620</name>
</gene>
<feature type="compositionally biased region" description="Acidic residues" evidence="1">
    <location>
        <begin position="57"/>
        <end position="66"/>
    </location>
</feature>
<comment type="caution">
    <text evidence="2">The sequence shown here is derived from an EMBL/GenBank/DDBJ whole genome shotgun (WGS) entry which is preliminary data.</text>
</comment>
<reference evidence="3" key="1">
    <citation type="journal article" date="2019" name="Int. J. Syst. Evol. Microbiol.">
        <title>The Global Catalogue of Microorganisms (GCM) 10K type strain sequencing project: providing services to taxonomists for standard genome sequencing and annotation.</title>
        <authorList>
            <consortium name="The Broad Institute Genomics Platform"/>
            <consortium name="The Broad Institute Genome Sequencing Center for Infectious Disease"/>
            <person name="Wu L."/>
            <person name="Ma J."/>
        </authorList>
    </citation>
    <scope>NUCLEOTIDE SEQUENCE [LARGE SCALE GENOMIC DNA]</scope>
    <source>
        <strain evidence="3">KACC 11588</strain>
    </source>
</reference>
<feature type="region of interest" description="Disordered" evidence="1">
    <location>
        <begin position="1"/>
        <end position="74"/>
    </location>
</feature>
<evidence type="ECO:0000313" key="3">
    <source>
        <dbReference type="Proteomes" id="UP001596056"/>
    </source>
</evidence>
<organism evidence="2 3">
    <name type="scientific">Rubellimicrobium aerolatum</name>
    <dbReference type="NCBI Taxonomy" id="490979"/>
    <lineage>
        <taxon>Bacteria</taxon>
        <taxon>Pseudomonadati</taxon>
        <taxon>Pseudomonadota</taxon>
        <taxon>Alphaproteobacteria</taxon>
        <taxon>Rhodobacterales</taxon>
        <taxon>Roseobacteraceae</taxon>
        <taxon>Rubellimicrobium</taxon>
    </lineage>
</organism>
<name>A0ABW0SCL3_9RHOB</name>
<sequence>MTDDPVLPVPPRPGVARRGVRDADVPSETHAQGLPDVGEGASATHLGRDVPLGLQAGEDEGDDGESGDPGARTG</sequence>